<accession>A0A183GCJ6</accession>
<keyword evidence="1" id="KW-1185">Reference proteome</keyword>
<proteinExistence type="predicted"/>
<sequence>LLPDNTVRQGISSRCGYTGGDRASCSKVDGCSSISVFDGMTGNVRNVCNEEKYIRLETKSPPFLVIR</sequence>
<protein>
    <submittedName>
        <fullName evidence="2">ADAM_CR_2 domain-containing protein</fullName>
    </submittedName>
</protein>
<evidence type="ECO:0000313" key="1">
    <source>
        <dbReference type="Proteomes" id="UP000050761"/>
    </source>
</evidence>
<name>A0A183GCJ6_HELPZ</name>
<dbReference type="Proteomes" id="UP000050761">
    <property type="component" value="Unassembled WGS sequence"/>
</dbReference>
<dbReference type="AlphaFoldDB" id="A0A183GCJ6"/>
<dbReference type="WBParaSite" id="HPBE_0001989601-mRNA-1">
    <property type="protein sequence ID" value="HPBE_0001989601-mRNA-1"/>
    <property type="gene ID" value="HPBE_0001989601"/>
</dbReference>
<organism evidence="1 2">
    <name type="scientific">Heligmosomoides polygyrus</name>
    <name type="common">Parasitic roundworm</name>
    <dbReference type="NCBI Taxonomy" id="6339"/>
    <lineage>
        <taxon>Eukaryota</taxon>
        <taxon>Metazoa</taxon>
        <taxon>Ecdysozoa</taxon>
        <taxon>Nematoda</taxon>
        <taxon>Chromadorea</taxon>
        <taxon>Rhabditida</taxon>
        <taxon>Rhabditina</taxon>
        <taxon>Rhabditomorpha</taxon>
        <taxon>Strongyloidea</taxon>
        <taxon>Heligmosomidae</taxon>
        <taxon>Heligmosomoides</taxon>
    </lineage>
</organism>
<evidence type="ECO:0000313" key="2">
    <source>
        <dbReference type="WBParaSite" id="HPBE_0001989601-mRNA-1"/>
    </source>
</evidence>
<reference evidence="2" key="1">
    <citation type="submission" date="2019-09" db="UniProtKB">
        <authorList>
            <consortium name="WormBaseParasite"/>
        </authorList>
    </citation>
    <scope>IDENTIFICATION</scope>
</reference>